<sequence length="431" mass="48752">MYQVRNVIISLVTAVSVLCLSAEVAAAPKDNPEIESSFTEGMAALKDNRLETAIQYFQNILSIDPSLDRAQLELALAYYRTLRYAEAEKQAQAVLDDPLTPPEVRVTVLAFLAQVKRDSKAFGQKNKFTPFLTGGIMHDSNVNVGPVDQDIRIGGEDITLAPQSLKRSDNAYVLNTGISHLYQSGKRVQVGERTGMLVWQSGASVYSRQYYDASDFDLVVASINTGPAVLMLRSWRASLQFQTDYLTLGDKALGWFSSIKPSITWQRTNSELTWDAIYTRRFYHQDTDKGRKGNYLDTGLSGGLYFDNRRVVGSGGARAIAFFADKDEFSYTGIQFKVGISTDTYRNGSAYARQQYSYYSYDGEDPRFEKGRKDNEYISTLGLVHEYNEPEDLLKGWILNLFWERSENDSTIGQLYSYRRYQTMLSLSRNF</sequence>
<organism evidence="1">
    <name type="scientific">hydrothermal vent metagenome</name>
    <dbReference type="NCBI Taxonomy" id="652676"/>
    <lineage>
        <taxon>unclassified sequences</taxon>
        <taxon>metagenomes</taxon>
        <taxon>ecological metagenomes</taxon>
    </lineage>
</organism>
<dbReference type="InterPro" id="IPR011990">
    <property type="entry name" value="TPR-like_helical_dom_sf"/>
</dbReference>
<reference evidence="1" key="1">
    <citation type="submission" date="2018-06" db="EMBL/GenBank/DDBJ databases">
        <authorList>
            <person name="Zhirakovskaya E."/>
        </authorList>
    </citation>
    <scope>NUCLEOTIDE SEQUENCE</scope>
</reference>
<accession>A0A3B0Y1X6</accession>
<dbReference type="AlphaFoldDB" id="A0A3B0Y1X6"/>
<dbReference type="EMBL" id="UOFK01000062">
    <property type="protein sequence ID" value="VAW74685.1"/>
    <property type="molecule type" value="Genomic_DNA"/>
</dbReference>
<protein>
    <submittedName>
        <fullName evidence="1">Uncharacterized protein</fullName>
    </submittedName>
</protein>
<proteinExistence type="predicted"/>
<evidence type="ECO:0000313" key="1">
    <source>
        <dbReference type="EMBL" id="VAW74685.1"/>
    </source>
</evidence>
<gene>
    <name evidence="1" type="ORF">MNBD_GAMMA13-790</name>
</gene>
<dbReference type="InterPro" id="IPR019734">
    <property type="entry name" value="TPR_rpt"/>
</dbReference>
<dbReference type="Pfam" id="PF14559">
    <property type="entry name" value="TPR_19"/>
    <property type="match status" value="1"/>
</dbReference>
<name>A0A3B0Y1X6_9ZZZZ</name>
<dbReference type="Gene3D" id="1.25.40.10">
    <property type="entry name" value="Tetratricopeptide repeat domain"/>
    <property type="match status" value="1"/>
</dbReference>
<dbReference type="PROSITE" id="PS50005">
    <property type="entry name" value="TPR"/>
    <property type="match status" value="1"/>
</dbReference>
<dbReference type="SUPFAM" id="SSF48452">
    <property type="entry name" value="TPR-like"/>
    <property type="match status" value="1"/>
</dbReference>